<organism evidence="11 12">
    <name type="scientific">Geovibrio thiophilus</name>
    <dbReference type="NCBI Taxonomy" id="139438"/>
    <lineage>
        <taxon>Bacteria</taxon>
        <taxon>Pseudomonadati</taxon>
        <taxon>Deferribacterota</taxon>
        <taxon>Deferribacteres</taxon>
        <taxon>Deferribacterales</taxon>
        <taxon>Geovibrionaceae</taxon>
        <taxon>Geovibrio</taxon>
    </lineage>
</organism>
<keyword evidence="6 10" id="KW-0594">Phospholipid biosynthesis</keyword>
<proteinExistence type="inferred from homology"/>
<evidence type="ECO:0000256" key="9">
    <source>
        <dbReference type="ARBA" id="ARBA00046608"/>
    </source>
</evidence>
<keyword evidence="2 10" id="KW-0963">Cytoplasm</keyword>
<dbReference type="NCBIfam" id="TIGR00182">
    <property type="entry name" value="plsX"/>
    <property type="match status" value="1"/>
</dbReference>
<comment type="catalytic activity">
    <reaction evidence="1 10">
        <text>a fatty acyl-[ACP] + phosphate = an acyl phosphate + holo-[ACP]</text>
        <dbReference type="Rhea" id="RHEA:42292"/>
        <dbReference type="Rhea" id="RHEA-COMP:9685"/>
        <dbReference type="Rhea" id="RHEA-COMP:14125"/>
        <dbReference type="ChEBI" id="CHEBI:43474"/>
        <dbReference type="ChEBI" id="CHEBI:59918"/>
        <dbReference type="ChEBI" id="CHEBI:64479"/>
        <dbReference type="ChEBI" id="CHEBI:138651"/>
        <dbReference type="EC" id="2.3.1.274"/>
    </reaction>
</comment>
<dbReference type="GO" id="GO:0005737">
    <property type="term" value="C:cytoplasm"/>
    <property type="evidence" value="ECO:0007669"/>
    <property type="project" value="UniProtKB-SubCell"/>
</dbReference>
<dbReference type="UniPathway" id="UPA00085"/>
<evidence type="ECO:0000256" key="5">
    <source>
        <dbReference type="ARBA" id="ARBA00023098"/>
    </source>
</evidence>
<evidence type="ECO:0000313" key="11">
    <source>
        <dbReference type="EMBL" id="QAR31904.1"/>
    </source>
</evidence>
<dbReference type="Pfam" id="PF02504">
    <property type="entry name" value="FA_synthesis"/>
    <property type="match status" value="1"/>
</dbReference>
<evidence type="ECO:0000256" key="10">
    <source>
        <dbReference type="HAMAP-Rule" id="MF_00019"/>
    </source>
</evidence>
<evidence type="ECO:0000256" key="4">
    <source>
        <dbReference type="ARBA" id="ARBA00022679"/>
    </source>
</evidence>
<keyword evidence="7 10" id="KW-1208">Phospholipid metabolism</keyword>
<evidence type="ECO:0000256" key="7">
    <source>
        <dbReference type="ARBA" id="ARBA00023264"/>
    </source>
</evidence>
<keyword evidence="5 10" id="KW-0443">Lipid metabolism</keyword>
<evidence type="ECO:0000256" key="8">
    <source>
        <dbReference type="ARBA" id="ARBA00024069"/>
    </source>
</evidence>
<accession>A0A410JUN1</accession>
<dbReference type="EMBL" id="CP035108">
    <property type="protein sequence ID" value="QAR31904.1"/>
    <property type="molecule type" value="Genomic_DNA"/>
</dbReference>
<dbReference type="Proteomes" id="UP000287502">
    <property type="component" value="Chromosome"/>
</dbReference>
<dbReference type="InterPro" id="IPR003664">
    <property type="entry name" value="FA_synthesis"/>
</dbReference>
<dbReference type="InterPro" id="IPR012281">
    <property type="entry name" value="Phospholipid_synth_PlsX-like"/>
</dbReference>
<dbReference type="OrthoDB" id="9806408at2"/>
<keyword evidence="4 10" id="KW-0808">Transferase</keyword>
<dbReference type="Gene3D" id="3.40.718.10">
    <property type="entry name" value="Isopropylmalate Dehydrogenase"/>
    <property type="match status" value="1"/>
</dbReference>
<evidence type="ECO:0000256" key="6">
    <source>
        <dbReference type="ARBA" id="ARBA00023209"/>
    </source>
</evidence>
<comment type="function">
    <text evidence="10">Catalyzes the reversible formation of acyl-phosphate (acyl-PO(4)) from acyl-[acyl-carrier-protein] (acyl-ACP). This enzyme utilizes acyl-ACP as fatty acyl donor, but not acyl-CoA.</text>
</comment>
<dbReference type="SUPFAM" id="SSF53659">
    <property type="entry name" value="Isocitrate/Isopropylmalate dehydrogenase-like"/>
    <property type="match status" value="1"/>
</dbReference>
<reference evidence="11 12" key="1">
    <citation type="submission" date="2019-01" db="EMBL/GenBank/DDBJ databases">
        <title>Geovibrio thiophilus DSM 11263, complete genome.</title>
        <authorList>
            <person name="Spring S."/>
            <person name="Bunk B."/>
            <person name="Sproer C."/>
        </authorList>
    </citation>
    <scope>NUCLEOTIDE SEQUENCE [LARGE SCALE GENOMIC DNA]</scope>
    <source>
        <strain evidence="11 12">DSM 11263</strain>
    </source>
</reference>
<comment type="subcellular location">
    <subcellularLocation>
        <location evidence="10">Cytoplasm</location>
    </subcellularLocation>
    <text evidence="10">Associated with the membrane possibly through PlsY.</text>
</comment>
<evidence type="ECO:0000256" key="2">
    <source>
        <dbReference type="ARBA" id="ARBA00022490"/>
    </source>
</evidence>
<dbReference type="EC" id="2.3.1.274" evidence="8 10"/>
<protein>
    <recommendedName>
        <fullName evidence="8 10">Phosphate acyltransferase</fullName>
        <ecNumber evidence="8 10">2.3.1.274</ecNumber>
    </recommendedName>
    <alternativeName>
        <fullName evidence="10">Acyl-ACP phosphotransacylase</fullName>
    </alternativeName>
    <alternativeName>
        <fullName evidence="10">Acyl-[acyl-carrier-protein]--phosphate acyltransferase</fullName>
    </alternativeName>
    <alternativeName>
        <fullName evidence="10">Phosphate-acyl-ACP acyltransferase</fullName>
    </alternativeName>
</protein>
<name>A0A410JUN1_9BACT</name>
<keyword evidence="11" id="KW-0012">Acyltransferase</keyword>
<evidence type="ECO:0000313" key="12">
    <source>
        <dbReference type="Proteomes" id="UP000287502"/>
    </source>
</evidence>
<dbReference type="PANTHER" id="PTHR30100:SF1">
    <property type="entry name" value="PHOSPHATE ACYLTRANSFERASE"/>
    <property type="match status" value="1"/>
</dbReference>
<dbReference type="GO" id="GO:0043811">
    <property type="term" value="F:phosphate:acyl-[acyl carrier protein] acyltransferase activity"/>
    <property type="evidence" value="ECO:0007669"/>
    <property type="project" value="UniProtKB-UniRule"/>
</dbReference>
<keyword evidence="3 10" id="KW-0444">Lipid biosynthesis</keyword>
<comment type="similarity">
    <text evidence="10">Belongs to the PlsX family.</text>
</comment>
<dbReference type="PIRSF" id="PIRSF002465">
    <property type="entry name" value="Phsphlp_syn_PlsX"/>
    <property type="match status" value="1"/>
</dbReference>
<dbReference type="GO" id="GO:0006633">
    <property type="term" value="P:fatty acid biosynthetic process"/>
    <property type="evidence" value="ECO:0007669"/>
    <property type="project" value="UniProtKB-UniRule"/>
</dbReference>
<sequence length="360" mass="38532">MRIVVDAMGGDHAPEEIVKGAVAACNEYGADILLVGREEQIKKELDSCGRFPSSKIEIDHAEDVVTMDDSPSMIVRGKRNSSIHTGLKHVKNGNADAFFSAGNTGAVMAVAIMVLRTLPGIDRPAIGAVLPNIKGHTVMLDVGANVDCKPLNYFQFAIMGSVYAQIVLGLPRPSIGLLSIGEEDMKGNETTKSVHTLLRSVGSAINFYGNVEGKDLFRGTTDVVVCDGFSGNVALKVAESAGWYISKMLKEEITSSFWAKAGALMARKALMRVKERADYTEYGGAPLLGVEGVCIIGHGSSNANAVKNGIRVAKELAEHDLNKVIQEKLADSIGVLEVDKDVSFLDNIIGKFKKKNPQAE</sequence>
<dbReference type="PANTHER" id="PTHR30100">
    <property type="entry name" value="FATTY ACID/PHOSPHOLIPID SYNTHESIS PROTEIN PLSX"/>
    <property type="match status" value="1"/>
</dbReference>
<comment type="subunit">
    <text evidence="9 10">Homodimer. Probably interacts with PlsY.</text>
</comment>
<dbReference type="KEGG" id="gtl:EP073_00350"/>
<evidence type="ECO:0000256" key="3">
    <source>
        <dbReference type="ARBA" id="ARBA00022516"/>
    </source>
</evidence>
<gene>
    <name evidence="10 11" type="primary">plsX</name>
    <name evidence="11" type="ORF">EP073_00350</name>
</gene>
<dbReference type="HAMAP" id="MF_00019">
    <property type="entry name" value="PlsX"/>
    <property type="match status" value="1"/>
</dbReference>
<dbReference type="RefSeq" id="WP_128465191.1">
    <property type="nucleotide sequence ID" value="NZ_CP035108.1"/>
</dbReference>
<dbReference type="AlphaFoldDB" id="A0A410JUN1"/>
<keyword evidence="12" id="KW-1185">Reference proteome</keyword>
<evidence type="ECO:0000256" key="1">
    <source>
        <dbReference type="ARBA" id="ARBA00001232"/>
    </source>
</evidence>
<dbReference type="GO" id="GO:0008654">
    <property type="term" value="P:phospholipid biosynthetic process"/>
    <property type="evidence" value="ECO:0007669"/>
    <property type="project" value="UniProtKB-KW"/>
</dbReference>
<comment type="pathway">
    <text evidence="10">Lipid metabolism; phospholipid metabolism.</text>
</comment>